<evidence type="ECO:0000256" key="2">
    <source>
        <dbReference type="SAM" id="MobiDB-lite"/>
    </source>
</evidence>
<feature type="compositionally biased region" description="Low complexity" evidence="2">
    <location>
        <begin position="1"/>
        <end position="11"/>
    </location>
</feature>
<feature type="region of interest" description="Disordered" evidence="2">
    <location>
        <begin position="270"/>
        <end position="314"/>
    </location>
</feature>
<evidence type="ECO:0000313" key="3">
    <source>
        <dbReference type="EMBL" id="TDX29104.1"/>
    </source>
</evidence>
<sequence>MSRENQPLDNQPQDDNDDFDSAFDEFAGGSGNDTRDTDRDFTGGDDDDSTPHQDDAGNGEDEEAGDESGSGDESGQSNDDIAERLKALEAENQRLKHSEASQRGRLGAYQRQINELQRQSQQSQSGAPTTQQSKNPDGQGAKSEDDQQKQDMAESMGLEDWESFKADFPDMARAFEARLNADRQRYAQLEQRLAQYEPAMQSIQQQAQEQHLKIQEDALAARHPDWREVVAAPAFAEWLNQQPESLQRLTESDNAADAAALLDFYRATTGSAGPADSRAVTHDTQDKRRERLAAAQSVGRRGAPRQGAVDDDFDSAFDHYAAKKAAR</sequence>
<proteinExistence type="predicted"/>
<dbReference type="EMBL" id="SOEC01000008">
    <property type="protein sequence ID" value="TDX29104.1"/>
    <property type="molecule type" value="Genomic_DNA"/>
</dbReference>
<accession>A0A4R8FRV2</accession>
<feature type="compositionally biased region" description="Basic and acidic residues" evidence="2">
    <location>
        <begin position="142"/>
        <end position="152"/>
    </location>
</feature>
<feature type="compositionally biased region" description="Basic and acidic residues" evidence="2">
    <location>
        <begin position="81"/>
        <end position="102"/>
    </location>
</feature>
<protein>
    <submittedName>
        <fullName evidence="3">Uncharacterized protein</fullName>
    </submittedName>
</protein>
<feature type="compositionally biased region" description="Polar residues" evidence="2">
    <location>
        <begin position="111"/>
        <end position="136"/>
    </location>
</feature>
<feature type="compositionally biased region" description="Acidic residues" evidence="2">
    <location>
        <begin position="57"/>
        <end position="70"/>
    </location>
</feature>
<organism evidence="3 4">
    <name type="scientific">Modicisalibacter xianhensis</name>
    <dbReference type="NCBI Taxonomy" id="442341"/>
    <lineage>
        <taxon>Bacteria</taxon>
        <taxon>Pseudomonadati</taxon>
        <taxon>Pseudomonadota</taxon>
        <taxon>Gammaproteobacteria</taxon>
        <taxon>Oceanospirillales</taxon>
        <taxon>Halomonadaceae</taxon>
        <taxon>Modicisalibacter</taxon>
    </lineage>
</organism>
<feature type="compositionally biased region" description="Acidic residues" evidence="2">
    <location>
        <begin position="12"/>
        <end position="23"/>
    </location>
</feature>
<comment type="caution">
    <text evidence="3">The sequence shown here is derived from an EMBL/GenBank/DDBJ whole genome shotgun (WGS) entry which is preliminary data.</text>
</comment>
<evidence type="ECO:0000256" key="1">
    <source>
        <dbReference type="SAM" id="Coils"/>
    </source>
</evidence>
<feature type="compositionally biased region" description="Basic and acidic residues" evidence="2">
    <location>
        <begin position="279"/>
        <end position="292"/>
    </location>
</feature>
<feature type="coiled-coil region" evidence="1">
    <location>
        <begin position="172"/>
        <end position="206"/>
    </location>
</feature>
<dbReference type="Proteomes" id="UP000294489">
    <property type="component" value="Unassembled WGS sequence"/>
</dbReference>
<keyword evidence="1" id="KW-0175">Coiled coil</keyword>
<dbReference type="AlphaFoldDB" id="A0A4R8FRV2"/>
<dbReference type="OrthoDB" id="6173702at2"/>
<feature type="region of interest" description="Disordered" evidence="2">
    <location>
        <begin position="1"/>
        <end position="164"/>
    </location>
</feature>
<reference evidence="3 4" key="1">
    <citation type="submission" date="2019-03" db="EMBL/GenBank/DDBJ databases">
        <title>Freshwater and sediment microbial communities from various areas in North America, analyzing microbe dynamics in response to fracking.</title>
        <authorList>
            <person name="Lamendella R."/>
        </authorList>
    </citation>
    <scope>NUCLEOTIDE SEQUENCE [LARGE SCALE GENOMIC DNA]</scope>
    <source>
        <strain evidence="3 4">6_TX</strain>
    </source>
</reference>
<gene>
    <name evidence="3" type="ORF">DFO67_108148</name>
</gene>
<dbReference type="RefSeq" id="WP_134017947.1">
    <property type="nucleotide sequence ID" value="NZ_SOEC01000008.1"/>
</dbReference>
<name>A0A4R8FRV2_9GAMM</name>
<evidence type="ECO:0000313" key="4">
    <source>
        <dbReference type="Proteomes" id="UP000294489"/>
    </source>
</evidence>
<feature type="compositionally biased region" description="Basic and acidic residues" evidence="2">
    <location>
        <begin position="33"/>
        <end position="42"/>
    </location>
</feature>